<dbReference type="Proteomes" id="UP000598297">
    <property type="component" value="Unassembled WGS sequence"/>
</dbReference>
<accession>A0A964UPJ4</accession>
<dbReference type="EMBL" id="JAAAHS010000070">
    <property type="protein sequence ID" value="NBE52171.1"/>
    <property type="molecule type" value="Genomic_DNA"/>
</dbReference>
<name>A0A964UPJ4_9ACTN</name>
<evidence type="ECO:0000313" key="2">
    <source>
        <dbReference type="EMBL" id="NBE52171.1"/>
    </source>
</evidence>
<sequence length="246" mass="26328">MTDSNGASTGPDLPDFLDRLLARHRPAAPARPGVVRVRPRLAGPFERVEAVREPEPDTDGTAPLWPTEPQHAAVQGEFGPAVREIRHRTERERTVVRTERDPAPEPSAPRPAAPPTPVPPLLRPAATATPRLRPVPDQARRADGRDTGTARPDPAAGTLVTERTAAAAVAPTPLRPSPVDTAAAREAARQSTARRQSAPAEQVVQVQIGRLEVTSAGQSPSGRRPAARDRREAAVSLSEYLARGRE</sequence>
<protein>
    <submittedName>
        <fullName evidence="2">Uncharacterized protein</fullName>
    </submittedName>
</protein>
<dbReference type="OrthoDB" id="4250485at2"/>
<keyword evidence="3" id="KW-1185">Reference proteome</keyword>
<feature type="compositionally biased region" description="Basic and acidic residues" evidence="1">
    <location>
        <begin position="138"/>
        <end position="148"/>
    </location>
</feature>
<dbReference type="AlphaFoldDB" id="A0A964UPJ4"/>
<feature type="compositionally biased region" description="Basic and acidic residues" evidence="1">
    <location>
        <begin position="83"/>
        <end position="103"/>
    </location>
</feature>
<reference evidence="2" key="1">
    <citation type="submission" date="2020-01" db="EMBL/GenBank/DDBJ databases">
        <title>Whole-genome analyses of novel actinobacteria.</title>
        <authorList>
            <person name="Sahin N."/>
        </authorList>
    </citation>
    <scope>NUCLEOTIDE SEQUENCE</scope>
    <source>
        <strain evidence="2">YC537</strain>
    </source>
</reference>
<feature type="compositionally biased region" description="Pro residues" evidence="1">
    <location>
        <begin position="104"/>
        <end position="122"/>
    </location>
</feature>
<dbReference type="RefSeq" id="WP_161696845.1">
    <property type="nucleotide sequence ID" value="NZ_JAAAHS010000070.1"/>
</dbReference>
<proteinExistence type="predicted"/>
<organism evidence="2 3">
    <name type="scientific">Streptomyces boluensis</name>
    <dbReference type="NCBI Taxonomy" id="1775135"/>
    <lineage>
        <taxon>Bacteria</taxon>
        <taxon>Bacillati</taxon>
        <taxon>Actinomycetota</taxon>
        <taxon>Actinomycetes</taxon>
        <taxon>Kitasatosporales</taxon>
        <taxon>Streptomycetaceae</taxon>
        <taxon>Streptomyces</taxon>
    </lineage>
</organism>
<feature type="region of interest" description="Disordered" evidence="1">
    <location>
        <begin position="47"/>
        <end position="232"/>
    </location>
</feature>
<feature type="compositionally biased region" description="Low complexity" evidence="1">
    <location>
        <begin position="181"/>
        <end position="200"/>
    </location>
</feature>
<comment type="caution">
    <text evidence="2">The sequence shown here is derived from an EMBL/GenBank/DDBJ whole genome shotgun (WGS) entry which is preliminary data.</text>
</comment>
<gene>
    <name evidence="2" type="ORF">GUY60_12200</name>
</gene>
<feature type="compositionally biased region" description="Low complexity" evidence="1">
    <location>
        <begin position="123"/>
        <end position="136"/>
    </location>
</feature>
<evidence type="ECO:0000256" key="1">
    <source>
        <dbReference type="SAM" id="MobiDB-lite"/>
    </source>
</evidence>
<evidence type="ECO:0000313" key="3">
    <source>
        <dbReference type="Proteomes" id="UP000598297"/>
    </source>
</evidence>